<name>A0A1Y2K718_9PROT</name>
<dbReference type="GO" id="GO:0046872">
    <property type="term" value="F:metal ion binding"/>
    <property type="evidence" value="ECO:0007669"/>
    <property type="project" value="UniProtKB-KW"/>
</dbReference>
<dbReference type="EMBL" id="LVJN01000019">
    <property type="protein sequence ID" value="OSM04231.1"/>
    <property type="molecule type" value="Genomic_DNA"/>
</dbReference>
<dbReference type="SUPFAM" id="SSF46548">
    <property type="entry name" value="alpha-helical ferredoxin"/>
    <property type="match status" value="1"/>
</dbReference>
<keyword evidence="6" id="KW-1185">Reference proteome</keyword>
<dbReference type="PROSITE" id="PS51379">
    <property type="entry name" value="4FE4S_FER_2"/>
    <property type="match status" value="2"/>
</dbReference>
<reference evidence="5 6" key="1">
    <citation type="journal article" date="2016" name="BMC Genomics">
        <title>Combined genomic and structural analyses of a cultured magnetotactic bacterium reveals its niche adaptation to a dynamic environment.</title>
        <authorList>
            <person name="Araujo A.C."/>
            <person name="Morillo V."/>
            <person name="Cypriano J."/>
            <person name="Teixeira L.C."/>
            <person name="Leao P."/>
            <person name="Lyra S."/>
            <person name="Almeida L.G."/>
            <person name="Bazylinski D.A."/>
            <person name="Vasconcellos A.T."/>
            <person name="Abreu F."/>
            <person name="Lins U."/>
        </authorList>
    </citation>
    <scope>NUCLEOTIDE SEQUENCE [LARGE SCALE GENOMIC DNA]</scope>
    <source>
        <strain evidence="5 6">IT-1</strain>
    </source>
</reference>
<keyword evidence="2" id="KW-0408">Iron</keyword>
<comment type="caution">
    <text evidence="5">The sequence shown here is derived from an EMBL/GenBank/DDBJ whole genome shotgun (WGS) entry which is preliminary data.</text>
</comment>
<dbReference type="STRING" id="1434232.MAIT1_05282"/>
<sequence>MCVTGCGSWEGVMSGWILPQAELGPFLQTVREQMQVFAPTAVEAEGLCALRPLNGAIGPPDTEARRTMLPPKKLLLPNNETLFTFDAEGYHPAPVDDAPTVLFGLHPCDLRAISLLDRFFGARIADQRYVQRRAATRLIGADCLPDDACFCHSVVASEPRDAVYDLFLWSLEDRFWVTVNGESGAALIDLDRKRFRHPRPADRLALQRRQQLRARMLENGRARRQARGDAQWSWREWSAACFTCGACAMVCPTCVCTTQEEHPSLDGASGERVRRWSACLYQNYDRAAGEHHFRNERMERARNRFEHKMLGCGVGEEGVKCVGCGRCVVNCPAQLPLGEALERAAGNLQRAQAIKAAAANPGGEES</sequence>
<organism evidence="5 6">
    <name type="scientific">Magnetofaba australis IT-1</name>
    <dbReference type="NCBI Taxonomy" id="1434232"/>
    <lineage>
        <taxon>Bacteria</taxon>
        <taxon>Pseudomonadati</taxon>
        <taxon>Pseudomonadota</taxon>
        <taxon>Magnetococcia</taxon>
        <taxon>Magnetococcales</taxon>
        <taxon>Magnetococcaceae</taxon>
        <taxon>Magnetofaba</taxon>
    </lineage>
</organism>
<dbReference type="InterPro" id="IPR017900">
    <property type="entry name" value="4Fe4S_Fe_S_CS"/>
</dbReference>
<dbReference type="InterPro" id="IPR017896">
    <property type="entry name" value="4Fe4S_Fe-S-bd"/>
</dbReference>
<accession>A0A1Y2K718</accession>
<evidence type="ECO:0000313" key="6">
    <source>
        <dbReference type="Proteomes" id="UP000194003"/>
    </source>
</evidence>
<dbReference type="AlphaFoldDB" id="A0A1Y2K718"/>
<evidence type="ECO:0000313" key="5">
    <source>
        <dbReference type="EMBL" id="OSM04231.1"/>
    </source>
</evidence>
<gene>
    <name evidence="5" type="primary">hydB</name>
    <name evidence="5" type="ORF">MAIT1_05282</name>
</gene>
<keyword evidence="3" id="KW-0411">Iron-sulfur</keyword>
<evidence type="ECO:0000256" key="2">
    <source>
        <dbReference type="ARBA" id="ARBA00023004"/>
    </source>
</evidence>
<dbReference type="Pfam" id="PF17179">
    <property type="entry name" value="Fer4_22"/>
    <property type="match status" value="1"/>
</dbReference>
<feature type="domain" description="4Fe-4S ferredoxin-type" evidence="4">
    <location>
        <begin position="311"/>
        <end position="340"/>
    </location>
</feature>
<evidence type="ECO:0000256" key="3">
    <source>
        <dbReference type="ARBA" id="ARBA00023014"/>
    </source>
</evidence>
<keyword evidence="1" id="KW-0479">Metal-binding</keyword>
<dbReference type="Gene3D" id="1.10.1060.10">
    <property type="entry name" value="Alpha-helical ferredoxin"/>
    <property type="match status" value="1"/>
</dbReference>
<dbReference type="PROSITE" id="PS00198">
    <property type="entry name" value="4FE4S_FER_1"/>
    <property type="match status" value="1"/>
</dbReference>
<dbReference type="PANTHER" id="PTHR40447">
    <property type="entry name" value="ANAEROBIC SULFITE REDUCTASE SUBUNIT A"/>
    <property type="match status" value="1"/>
</dbReference>
<feature type="domain" description="4Fe-4S ferredoxin-type" evidence="4">
    <location>
        <begin position="230"/>
        <end position="261"/>
    </location>
</feature>
<dbReference type="GO" id="GO:0051536">
    <property type="term" value="F:iron-sulfur cluster binding"/>
    <property type="evidence" value="ECO:0007669"/>
    <property type="project" value="UniProtKB-KW"/>
</dbReference>
<dbReference type="PANTHER" id="PTHR40447:SF1">
    <property type="entry name" value="ANAEROBIC SULFITE REDUCTASE SUBUNIT A"/>
    <property type="match status" value="1"/>
</dbReference>
<dbReference type="InterPro" id="IPR009051">
    <property type="entry name" value="Helical_ferredxn"/>
</dbReference>
<evidence type="ECO:0000256" key="1">
    <source>
        <dbReference type="ARBA" id="ARBA00022723"/>
    </source>
</evidence>
<protein>
    <submittedName>
        <fullName evidence="5">Putative Sulfhydrogenase 1 subunit beta</fullName>
    </submittedName>
</protein>
<evidence type="ECO:0000259" key="4">
    <source>
        <dbReference type="PROSITE" id="PS51379"/>
    </source>
</evidence>
<dbReference type="Proteomes" id="UP000194003">
    <property type="component" value="Unassembled WGS sequence"/>
</dbReference>
<proteinExistence type="predicted"/>